<dbReference type="EMBL" id="AP022577">
    <property type="protein sequence ID" value="BBX87870.1"/>
    <property type="molecule type" value="Genomic_DNA"/>
</dbReference>
<evidence type="ECO:0000313" key="2">
    <source>
        <dbReference type="EMBL" id="BBX87870.1"/>
    </source>
</evidence>
<gene>
    <name evidence="2" type="ORF">MAUB_57430</name>
</gene>
<reference evidence="2 3" key="1">
    <citation type="journal article" date="2019" name="Emerg. Microbes Infect.">
        <title>Comprehensive subspecies identification of 175 nontuberculous mycobacteria species based on 7547 genomic profiles.</title>
        <authorList>
            <person name="Matsumoto Y."/>
            <person name="Kinjo T."/>
            <person name="Motooka D."/>
            <person name="Nabeya D."/>
            <person name="Jung N."/>
            <person name="Uechi K."/>
            <person name="Horii T."/>
            <person name="Iida T."/>
            <person name="Fujita J."/>
            <person name="Nakamura S."/>
        </authorList>
    </citation>
    <scope>NUCLEOTIDE SEQUENCE [LARGE SCALE GENOMIC DNA]</scope>
    <source>
        <strain evidence="2 3">JCM 15296</strain>
    </source>
</reference>
<dbReference type="RefSeq" id="WP_138230311.1">
    <property type="nucleotide sequence ID" value="NZ_AP022577.1"/>
</dbReference>
<organism evidence="2 3">
    <name type="scientific">Mycolicibacterium aubagnense</name>
    <dbReference type="NCBI Taxonomy" id="319707"/>
    <lineage>
        <taxon>Bacteria</taxon>
        <taxon>Bacillati</taxon>
        <taxon>Actinomycetota</taxon>
        <taxon>Actinomycetes</taxon>
        <taxon>Mycobacteriales</taxon>
        <taxon>Mycobacteriaceae</taxon>
        <taxon>Mycolicibacterium</taxon>
    </lineage>
</organism>
<proteinExistence type="predicted"/>
<keyword evidence="3" id="KW-1185">Reference proteome</keyword>
<sequence length="76" mass="8766">MKVDEFKDWLQSQLQQRSVAVRRYRVDPDLEDLEFEGPDGTNIRLRCVRTSPPGGKKSDDPDHPARREEGTSIARL</sequence>
<feature type="region of interest" description="Disordered" evidence="1">
    <location>
        <begin position="44"/>
        <end position="76"/>
    </location>
</feature>
<protein>
    <submittedName>
        <fullName evidence="2">Uncharacterized protein</fullName>
    </submittedName>
</protein>
<feature type="compositionally biased region" description="Basic and acidic residues" evidence="1">
    <location>
        <begin position="56"/>
        <end position="70"/>
    </location>
</feature>
<name>A0ABM7IM49_9MYCO</name>
<dbReference type="Proteomes" id="UP000465609">
    <property type="component" value="Chromosome"/>
</dbReference>
<accession>A0ABM7IM49</accession>
<evidence type="ECO:0000256" key="1">
    <source>
        <dbReference type="SAM" id="MobiDB-lite"/>
    </source>
</evidence>
<evidence type="ECO:0000313" key="3">
    <source>
        <dbReference type="Proteomes" id="UP000465609"/>
    </source>
</evidence>